<dbReference type="SUPFAM" id="SSF52425">
    <property type="entry name" value="Cryptochrome/photolyase, N-terminal domain"/>
    <property type="match status" value="1"/>
</dbReference>
<comment type="similarity">
    <text evidence="6">Belongs to the DNA photolyase family.</text>
</comment>
<dbReference type="InterPro" id="IPR036134">
    <property type="entry name" value="Crypto/Photolyase_FAD-like_sf"/>
</dbReference>
<dbReference type="InterPro" id="IPR002081">
    <property type="entry name" value="Cryptochrome/DNA_photolyase_1"/>
</dbReference>
<evidence type="ECO:0000256" key="7">
    <source>
        <dbReference type="SAM" id="MobiDB-lite"/>
    </source>
</evidence>
<evidence type="ECO:0000256" key="2">
    <source>
        <dbReference type="ARBA" id="ARBA00001974"/>
    </source>
</evidence>
<dbReference type="Pfam" id="PF03441">
    <property type="entry name" value="FAD_binding_7"/>
    <property type="match status" value="1"/>
</dbReference>
<dbReference type="Proteomes" id="UP001595556">
    <property type="component" value="Unassembled WGS sequence"/>
</dbReference>
<evidence type="ECO:0000256" key="5">
    <source>
        <dbReference type="ARBA" id="ARBA00022991"/>
    </source>
</evidence>
<evidence type="ECO:0000256" key="6">
    <source>
        <dbReference type="RuleBase" id="RU004182"/>
    </source>
</evidence>
<dbReference type="PANTHER" id="PTHR11455">
    <property type="entry name" value="CRYPTOCHROME"/>
    <property type="match status" value="1"/>
</dbReference>
<dbReference type="EMBL" id="JBHRTI010000004">
    <property type="protein sequence ID" value="MFC3148043.1"/>
    <property type="molecule type" value="Genomic_DNA"/>
</dbReference>
<comment type="cofactor">
    <cofactor evidence="2">
        <name>FAD</name>
        <dbReference type="ChEBI" id="CHEBI:57692"/>
    </cofactor>
</comment>
<dbReference type="InterPro" id="IPR018394">
    <property type="entry name" value="DNA_photolyase_1_CS_C"/>
</dbReference>
<dbReference type="PRINTS" id="PR00147">
    <property type="entry name" value="DNAPHOTLYASE"/>
</dbReference>
<dbReference type="Gene3D" id="1.10.579.10">
    <property type="entry name" value="DNA Cyclobutane Dipyrimidine Photolyase, subunit A, domain 3"/>
    <property type="match status" value="1"/>
</dbReference>
<feature type="region of interest" description="Disordered" evidence="7">
    <location>
        <begin position="474"/>
        <end position="524"/>
    </location>
</feature>
<evidence type="ECO:0000259" key="8">
    <source>
        <dbReference type="PROSITE" id="PS51645"/>
    </source>
</evidence>
<feature type="domain" description="Photolyase/cryptochrome alpha/beta" evidence="8">
    <location>
        <begin position="21"/>
        <end position="150"/>
    </location>
</feature>
<evidence type="ECO:0000256" key="1">
    <source>
        <dbReference type="ARBA" id="ARBA00001932"/>
    </source>
</evidence>
<evidence type="ECO:0000256" key="3">
    <source>
        <dbReference type="ARBA" id="ARBA00022630"/>
    </source>
</evidence>
<keyword evidence="5 6" id="KW-0157">Chromophore</keyword>
<sequence length="524" mass="57836">MPLWSAAADDLPALPAAPGGTRALVWLKRDLRARDHAPLRLAATAETAAALYIIEPEQWADGAFAPQHLAFALATLAPLREALHARGMPLLVRVGSAVPVLQQVREQFAFTHLLSHEETGAAWTYARDIAVGQWCAAAGVHWLEATQTGVVRRLRSRTGWAGRWQARMDAAIVPPPDAWPGWRPGFEQLGALPTLSALHLPAVAQPLPDAGESSARALLKSFLASRGRGYRRGLSSPNTAPETCSRLSAHLAIGSLSMRTVHQASERAIALTEDRTLASNLRAFTGRLRWHCHFMQKLEDEPSIEWRNFARSYDGLRPGDEGVAMAAEDEAKLAAWKAGRTGFPMVDACMRALNATGWINFRMRAMLVSFAAYQLWLHWRLPGLHLAQQFLDYEPGIHWSQMQMQSGTTGINTLRMYSPAKQMADHDPDGVFVRRWVPEWGTPDYPAPIVDERAALANAKTVLYGLRKHDEVREEADAVQQRHGSRKSGLPQTGQKRAPAAGPRRPARRGKTPATPSPQQELFE</sequence>
<dbReference type="RefSeq" id="WP_377303630.1">
    <property type="nucleotide sequence ID" value="NZ_CP180191.1"/>
</dbReference>
<evidence type="ECO:0000313" key="9">
    <source>
        <dbReference type="EMBL" id="MFC3148043.1"/>
    </source>
</evidence>
<dbReference type="Gene3D" id="3.40.50.620">
    <property type="entry name" value="HUPs"/>
    <property type="match status" value="1"/>
</dbReference>
<dbReference type="Gene3D" id="1.25.40.80">
    <property type="match status" value="1"/>
</dbReference>
<dbReference type="InterPro" id="IPR006050">
    <property type="entry name" value="DNA_photolyase_N"/>
</dbReference>
<comment type="cofactor">
    <cofactor evidence="1">
        <name>(6R)-5,10-methylene-5,6,7,8-tetrahydrofolate</name>
        <dbReference type="ChEBI" id="CHEBI:15636"/>
    </cofactor>
</comment>
<organism evidence="9 10">
    <name type="scientific">Piscinibacterium candidicorallinum</name>
    <dbReference type="NCBI Taxonomy" id="1793872"/>
    <lineage>
        <taxon>Bacteria</taxon>
        <taxon>Pseudomonadati</taxon>
        <taxon>Pseudomonadota</taxon>
        <taxon>Betaproteobacteria</taxon>
        <taxon>Burkholderiales</taxon>
        <taxon>Piscinibacterium</taxon>
    </lineage>
</organism>
<dbReference type="PANTHER" id="PTHR11455:SF9">
    <property type="entry name" value="CRYPTOCHROME CIRCADIAN CLOCK 5 ISOFORM X1"/>
    <property type="match status" value="1"/>
</dbReference>
<keyword evidence="3 6" id="KW-0285">Flavoprotein</keyword>
<gene>
    <name evidence="9" type="ORF">ACFOEN_10355</name>
</gene>
<accession>A0ABV7H5X4</accession>
<dbReference type="SUPFAM" id="SSF48173">
    <property type="entry name" value="Cryptochrome/photolyase FAD-binding domain"/>
    <property type="match status" value="1"/>
</dbReference>
<dbReference type="PROSITE" id="PS51645">
    <property type="entry name" value="PHR_CRY_ALPHA_BETA"/>
    <property type="match status" value="1"/>
</dbReference>
<dbReference type="InterPro" id="IPR036155">
    <property type="entry name" value="Crypto/Photolyase_N_sf"/>
</dbReference>
<evidence type="ECO:0000256" key="4">
    <source>
        <dbReference type="ARBA" id="ARBA00022827"/>
    </source>
</evidence>
<keyword evidence="4 6" id="KW-0274">FAD</keyword>
<reference evidence="10" key="1">
    <citation type="journal article" date="2019" name="Int. J. Syst. Evol. Microbiol.">
        <title>The Global Catalogue of Microorganisms (GCM) 10K type strain sequencing project: providing services to taxonomists for standard genome sequencing and annotation.</title>
        <authorList>
            <consortium name="The Broad Institute Genomics Platform"/>
            <consortium name="The Broad Institute Genome Sequencing Center for Infectious Disease"/>
            <person name="Wu L."/>
            <person name="Ma J."/>
        </authorList>
    </citation>
    <scope>NUCLEOTIDE SEQUENCE [LARGE SCALE GENOMIC DNA]</scope>
    <source>
        <strain evidence="10">KCTC 52168</strain>
    </source>
</reference>
<proteinExistence type="inferred from homology"/>
<dbReference type="PROSITE" id="PS00394">
    <property type="entry name" value="DNA_PHOTOLYASES_1_1"/>
    <property type="match status" value="1"/>
</dbReference>
<name>A0ABV7H5X4_9BURK</name>
<dbReference type="Pfam" id="PF00875">
    <property type="entry name" value="DNA_photolyase"/>
    <property type="match status" value="1"/>
</dbReference>
<dbReference type="InterPro" id="IPR005101">
    <property type="entry name" value="Cryptochr/Photolyase_FAD-bd"/>
</dbReference>
<protein>
    <submittedName>
        <fullName evidence="9">Deoxyribodipyrimidine photo-lyase/cryptochrome family protein</fullName>
    </submittedName>
</protein>
<dbReference type="InterPro" id="IPR014729">
    <property type="entry name" value="Rossmann-like_a/b/a_fold"/>
</dbReference>
<comment type="caution">
    <text evidence="9">The sequence shown here is derived from an EMBL/GenBank/DDBJ whole genome shotgun (WGS) entry which is preliminary data.</text>
</comment>
<evidence type="ECO:0000313" key="10">
    <source>
        <dbReference type="Proteomes" id="UP001595556"/>
    </source>
</evidence>
<keyword evidence="10" id="KW-1185">Reference proteome</keyword>